<sequence>MPKAEQDRFPRQIKYLAWNEGCERFSYYGMTSVLTIYMVQRLFLSDGEAESRYHLFVFAVYLTPLLGAWLADRFVGRFRVILWLSLGYVLGHGVIAAFESREGLYTGMALIALGAGGIKPCAAAFVGDQFTDEKRHLLKKVYDLYYWMINLGSTASTLLIPVLLDRMGPRVAFAIPGLLMAGALAIFWAGRRSYVEAPPTGPNPHGFFRVVAHAIRRLGTGRPGEPWLDAARDRFPAEAVDGARAVFRIVAVFAPTAVFWALFFQYGSSWVLQAERMDRRLFGVQVLSSQVPTLDPVLVLALIPVFAGLVYPRLERRGVRVHALGKMTVGMFVTVLSFACAGGVQVALDLGAQPGIAWQVPQYVFLATGEVLVSVTALEFAYTQAPASMKSAIMSLWYVTIAAGSLLTAWVASLNRFHGAGYYFFFAALMLAAAFAFKAVARRYRPVATVVAVSPAEVP</sequence>
<dbReference type="GO" id="GO:0022857">
    <property type="term" value="F:transmembrane transporter activity"/>
    <property type="evidence" value="ECO:0007669"/>
    <property type="project" value="InterPro"/>
</dbReference>
<comment type="subcellular location">
    <subcellularLocation>
        <location evidence="1">Membrane</location>
        <topology evidence="1">Multi-pass membrane protein</topology>
    </subcellularLocation>
</comment>
<feature type="transmembrane region" description="Helical" evidence="6">
    <location>
        <begin position="394"/>
        <end position="414"/>
    </location>
</feature>
<dbReference type="EMBL" id="BJTG01000001">
    <property type="protein sequence ID" value="GEJ55849.1"/>
    <property type="molecule type" value="Genomic_DNA"/>
</dbReference>
<feature type="transmembrane region" description="Helical" evidence="6">
    <location>
        <begin position="53"/>
        <end position="71"/>
    </location>
</feature>
<feature type="transmembrane region" description="Helical" evidence="6">
    <location>
        <begin position="170"/>
        <end position="189"/>
    </location>
</feature>
<feature type="transmembrane region" description="Helical" evidence="6">
    <location>
        <begin position="287"/>
        <end position="311"/>
    </location>
</feature>
<dbReference type="InterPro" id="IPR036259">
    <property type="entry name" value="MFS_trans_sf"/>
</dbReference>
<keyword evidence="3 6" id="KW-0812">Transmembrane</keyword>
<proteinExistence type="inferred from homology"/>
<name>A0A7I9VHY0_9BACT</name>
<feature type="transmembrane region" description="Helical" evidence="6">
    <location>
        <begin position="245"/>
        <end position="267"/>
    </location>
</feature>
<accession>A0A7I9VHY0</accession>
<keyword evidence="8" id="KW-1185">Reference proteome</keyword>
<dbReference type="SUPFAM" id="SSF103473">
    <property type="entry name" value="MFS general substrate transporter"/>
    <property type="match status" value="1"/>
</dbReference>
<feature type="transmembrane region" description="Helical" evidence="6">
    <location>
        <begin position="77"/>
        <end position="98"/>
    </location>
</feature>
<feature type="transmembrane region" description="Helical" evidence="6">
    <location>
        <begin position="360"/>
        <end position="382"/>
    </location>
</feature>
<evidence type="ECO:0000256" key="5">
    <source>
        <dbReference type="ARBA" id="ARBA00023136"/>
    </source>
</evidence>
<dbReference type="RefSeq" id="WP_176062721.1">
    <property type="nucleotide sequence ID" value="NZ_BJTG01000001.1"/>
</dbReference>
<feature type="transmembrane region" description="Helical" evidence="6">
    <location>
        <begin position="144"/>
        <end position="164"/>
    </location>
</feature>
<dbReference type="GO" id="GO:0016020">
    <property type="term" value="C:membrane"/>
    <property type="evidence" value="ECO:0007669"/>
    <property type="project" value="UniProtKB-SubCell"/>
</dbReference>
<feature type="transmembrane region" description="Helical" evidence="6">
    <location>
        <begin position="323"/>
        <end position="348"/>
    </location>
</feature>
<dbReference type="AlphaFoldDB" id="A0A7I9VHY0"/>
<evidence type="ECO:0000256" key="4">
    <source>
        <dbReference type="ARBA" id="ARBA00022989"/>
    </source>
</evidence>
<evidence type="ECO:0000256" key="3">
    <source>
        <dbReference type="ARBA" id="ARBA00022692"/>
    </source>
</evidence>
<organism evidence="7 8">
    <name type="scientific">Anaeromyxobacter diazotrophicus</name>
    <dbReference type="NCBI Taxonomy" id="2590199"/>
    <lineage>
        <taxon>Bacteria</taxon>
        <taxon>Pseudomonadati</taxon>
        <taxon>Myxococcota</taxon>
        <taxon>Myxococcia</taxon>
        <taxon>Myxococcales</taxon>
        <taxon>Cystobacterineae</taxon>
        <taxon>Anaeromyxobacteraceae</taxon>
        <taxon>Anaeromyxobacter</taxon>
    </lineage>
</organism>
<dbReference type="Proteomes" id="UP000503640">
    <property type="component" value="Unassembled WGS sequence"/>
</dbReference>
<dbReference type="CDD" id="cd17347">
    <property type="entry name" value="MFS_SLC15A1_2_like"/>
    <property type="match status" value="1"/>
</dbReference>
<keyword evidence="4 6" id="KW-1133">Transmembrane helix</keyword>
<dbReference type="InterPro" id="IPR000109">
    <property type="entry name" value="POT_fam"/>
</dbReference>
<feature type="transmembrane region" description="Helical" evidence="6">
    <location>
        <begin position="25"/>
        <end position="44"/>
    </location>
</feature>
<feature type="transmembrane region" description="Helical" evidence="6">
    <location>
        <begin position="420"/>
        <end position="437"/>
    </location>
</feature>
<evidence type="ECO:0000313" key="7">
    <source>
        <dbReference type="EMBL" id="GEJ55849.1"/>
    </source>
</evidence>
<evidence type="ECO:0008006" key="9">
    <source>
        <dbReference type="Google" id="ProtNLM"/>
    </source>
</evidence>
<evidence type="ECO:0000313" key="8">
    <source>
        <dbReference type="Proteomes" id="UP000503640"/>
    </source>
</evidence>
<evidence type="ECO:0000256" key="2">
    <source>
        <dbReference type="ARBA" id="ARBA00005982"/>
    </source>
</evidence>
<reference evidence="8" key="1">
    <citation type="journal article" date="2020" name="Appl. Environ. Microbiol.">
        <title>Diazotrophic Anaeromyxobacter Isolates from Soils.</title>
        <authorList>
            <person name="Masuda Y."/>
            <person name="Yamanaka H."/>
            <person name="Xu Z.X."/>
            <person name="Shiratori Y."/>
            <person name="Aono T."/>
            <person name="Amachi S."/>
            <person name="Senoo K."/>
            <person name="Itoh H."/>
        </authorList>
    </citation>
    <scope>NUCLEOTIDE SEQUENCE [LARGE SCALE GENOMIC DNA]</scope>
    <source>
        <strain evidence="8">R267</strain>
    </source>
</reference>
<evidence type="ECO:0000256" key="1">
    <source>
        <dbReference type="ARBA" id="ARBA00004141"/>
    </source>
</evidence>
<comment type="caution">
    <text evidence="7">The sequence shown here is derived from an EMBL/GenBank/DDBJ whole genome shotgun (WGS) entry which is preliminary data.</text>
</comment>
<dbReference type="Pfam" id="PF00854">
    <property type="entry name" value="PTR2"/>
    <property type="match status" value="1"/>
</dbReference>
<evidence type="ECO:0000256" key="6">
    <source>
        <dbReference type="SAM" id="Phobius"/>
    </source>
</evidence>
<gene>
    <name evidence="7" type="ORF">AMYX_05900</name>
</gene>
<comment type="similarity">
    <text evidence="2">Belongs to the major facilitator superfamily. Proton-dependent oligopeptide transporter (POT/PTR) (TC 2.A.17) family.</text>
</comment>
<dbReference type="Gene3D" id="1.20.1250.20">
    <property type="entry name" value="MFS general substrate transporter like domains"/>
    <property type="match status" value="2"/>
</dbReference>
<keyword evidence="5 6" id="KW-0472">Membrane</keyword>
<dbReference type="PANTHER" id="PTHR11654">
    <property type="entry name" value="OLIGOPEPTIDE TRANSPORTER-RELATED"/>
    <property type="match status" value="1"/>
</dbReference>
<protein>
    <recommendedName>
        <fullName evidence="9">Amino acid/peptide transporter</fullName>
    </recommendedName>
</protein>